<evidence type="ECO:0000256" key="4">
    <source>
        <dbReference type="ARBA" id="ARBA00022777"/>
    </source>
</evidence>
<dbReference type="InterPro" id="IPR008266">
    <property type="entry name" value="Tyr_kinase_AS"/>
</dbReference>
<dbReference type="PROSITE" id="PS00109">
    <property type="entry name" value="PROTEIN_KINASE_TYR"/>
    <property type="match status" value="1"/>
</dbReference>
<feature type="compositionally biased region" description="Low complexity" evidence="6">
    <location>
        <begin position="329"/>
        <end position="345"/>
    </location>
</feature>
<organism evidence="8 9">
    <name type="scientific">Cyclotella cryptica</name>
    <dbReference type="NCBI Taxonomy" id="29204"/>
    <lineage>
        <taxon>Eukaryota</taxon>
        <taxon>Sar</taxon>
        <taxon>Stramenopiles</taxon>
        <taxon>Ochrophyta</taxon>
        <taxon>Bacillariophyta</taxon>
        <taxon>Coscinodiscophyceae</taxon>
        <taxon>Thalassiosirophycidae</taxon>
        <taxon>Stephanodiscales</taxon>
        <taxon>Stephanodiscaceae</taxon>
        <taxon>Cyclotella</taxon>
    </lineage>
</organism>
<evidence type="ECO:0000256" key="6">
    <source>
        <dbReference type="SAM" id="MobiDB-lite"/>
    </source>
</evidence>
<protein>
    <recommendedName>
        <fullName evidence="7">Protein kinase domain-containing protein</fullName>
    </recommendedName>
</protein>
<dbReference type="EMBL" id="JABMIG020000005">
    <property type="protein sequence ID" value="KAL3804850.1"/>
    <property type="molecule type" value="Genomic_DNA"/>
</dbReference>
<proteinExistence type="predicted"/>
<evidence type="ECO:0000256" key="5">
    <source>
        <dbReference type="ARBA" id="ARBA00022840"/>
    </source>
</evidence>
<dbReference type="Pfam" id="PF00069">
    <property type="entry name" value="Pkinase"/>
    <property type="match status" value="1"/>
</dbReference>
<comment type="caution">
    <text evidence="8">The sequence shown here is derived from an EMBL/GenBank/DDBJ whole genome shotgun (WGS) entry which is preliminary data.</text>
</comment>
<dbReference type="PANTHER" id="PTHR24345">
    <property type="entry name" value="SERINE/THREONINE-PROTEIN KINASE PLK"/>
    <property type="match status" value="1"/>
</dbReference>
<keyword evidence="4" id="KW-0418">Kinase</keyword>
<feature type="compositionally biased region" description="Low complexity" evidence="6">
    <location>
        <begin position="135"/>
        <end position="144"/>
    </location>
</feature>
<dbReference type="SUPFAM" id="SSF56112">
    <property type="entry name" value="Protein kinase-like (PK-like)"/>
    <property type="match status" value="1"/>
</dbReference>
<dbReference type="InterPro" id="IPR011009">
    <property type="entry name" value="Kinase-like_dom_sf"/>
</dbReference>
<evidence type="ECO:0000256" key="1">
    <source>
        <dbReference type="ARBA" id="ARBA00022527"/>
    </source>
</evidence>
<dbReference type="GO" id="GO:0005524">
    <property type="term" value="F:ATP binding"/>
    <property type="evidence" value="ECO:0007669"/>
    <property type="project" value="UniProtKB-KW"/>
</dbReference>
<feature type="compositionally biased region" description="Low complexity" evidence="6">
    <location>
        <begin position="111"/>
        <end position="127"/>
    </location>
</feature>
<accession>A0ABD3QWT9</accession>
<dbReference type="Proteomes" id="UP001516023">
    <property type="component" value="Unassembled WGS sequence"/>
</dbReference>
<evidence type="ECO:0000256" key="3">
    <source>
        <dbReference type="ARBA" id="ARBA00022741"/>
    </source>
</evidence>
<name>A0ABD3QWT9_9STRA</name>
<evidence type="ECO:0000313" key="8">
    <source>
        <dbReference type="EMBL" id="KAL3804850.1"/>
    </source>
</evidence>
<keyword evidence="9" id="KW-1185">Reference proteome</keyword>
<reference evidence="8 9" key="1">
    <citation type="journal article" date="2020" name="G3 (Bethesda)">
        <title>Improved Reference Genome for Cyclotella cryptica CCMP332, a Model for Cell Wall Morphogenesis, Salinity Adaptation, and Lipid Production in Diatoms (Bacillariophyta).</title>
        <authorList>
            <person name="Roberts W.R."/>
            <person name="Downey K.M."/>
            <person name="Ruck E.C."/>
            <person name="Traller J.C."/>
            <person name="Alverson A.J."/>
        </authorList>
    </citation>
    <scope>NUCLEOTIDE SEQUENCE [LARGE SCALE GENOMIC DNA]</scope>
    <source>
        <strain evidence="8 9">CCMP332</strain>
    </source>
</reference>
<feature type="domain" description="Protein kinase" evidence="7">
    <location>
        <begin position="385"/>
        <end position="657"/>
    </location>
</feature>
<keyword evidence="5" id="KW-0067">ATP-binding</keyword>
<gene>
    <name evidence="8" type="ORF">HJC23_006622</name>
</gene>
<dbReference type="InterPro" id="IPR000719">
    <property type="entry name" value="Prot_kinase_dom"/>
</dbReference>
<feature type="region of interest" description="Disordered" evidence="6">
    <location>
        <begin position="313"/>
        <end position="373"/>
    </location>
</feature>
<evidence type="ECO:0000313" key="9">
    <source>
        <dbReference type="Proteomes" id="UP001516023"/>
    </source>
</evidence>
<evidence type="ECO:0000256" key="2">
    <source>
        <dbReference type="ARBA" id="ARBA00022679"/>
    </source>
</evidence>
<sequence length="660" mass="75377">MYSTYAQLSNSPPIPSSEKYQLTYYYQSILCWEYKETMSHPPLDPPPFDPPVIRRCIGTHVRIQNHEALEKVLILTTVLCSVESQLNANYNANQALNSHQEDDSEEDNRGDTSSSSEYMSSSSGTSSGEEDSDSDAGSGNDVNSRAQNGCAPQCRRGNEERNRLKAFWFRRDPIQPPRGVYHRHIIRQSPPQSRPILGATDEEVALKRVSWRCIQACQDNRLSEDFVKEISALQYLSQWRTKEMPNDETHVITADTVMCDEDYLYAVMPFCRETMSHPPLDPPDFDPPVICRCIKTHVRIQNHEGLKEVLILTPVPHEEDDSEEDNRGDTSSSSEYMSSSSGTSSGEEDSDSDAVATMSTAEHRTDMHRNAAGGTRRNRLKAFGLGEIRYNDHGVFTTDILYARVLHKADLYWVATDEEVALKRVSWRCIRACQENRLSEDFVKEISALQYLSQWRTKEMPNDETHVITADTVMCDEDYLYAVMPFCRGGDLCQRVAESERLTEDQSRDWFRQILKGLETLQRARICHRDLSPENVIIMDGTALVIDLGMCLRIPYTNEERYLISAQNPCGKLPHIAPEIYKKLPFDGHAIDVWAAGTVLLFMLTGKRLPNPPLIDRYFEGVELGLSYEATDLLRRIFRLEPNDRLTLQQIQQHPFVTQR</sequence>
<keyword evidence="3" id="KW-0547">Nucleotide-binding</keyword>
<keyword evidence="2" id="KW-0808">Transferase</keyword>
<dbReference type="PANTHER" id="PTHR24345:SF91">
    <property type="entry name" value="SERINE_THREONINE-PROTEIN KINASE PLK4"/>
    <property type="match status" value="1"/>
</dbReference>
<dbReference type="AlphaFoldDB" id="A0ABD3QWT9"/>
<dbReference type="GO" id="GO:0004674">
    <property type="term" value="F:protein serine/threonine kinase activity"/>
    <property type="evidence" value="ECO:0007669"/>
    <property type="project" value="UniProtKB-KW"/>
</dbReference>
<dbReference type="PROSITE" id="PS50011">
    <property type="entry name" value="PROTEIN_KINASE_DOM"/>
    <property type="match status" value="1"/>
</dbReference>
<dbReference type="Gene3D" id="1.10.510.10">
    <property type="entry name" value="Transferase(Phosphotransferase) domain 1"/>
    <property type="match status" value="1"/>
</dbReference>
<evidence type="ECO:0000259" key="7">
    <source>
        <dbReference type="PROSITE" id="PS50011"/>
    </source>
</evidence>
<feature type="region of interest" description="Disordered" evidence="6">
    <location>
        <begin position="96"/>
        <end position="155"/>
    </location>
</feature>
<keyword evidence="1" id="KW-0723">Serine/threonine-protein kinase</keyword>